<sequence>MGDNFNSVQKAVIFDMDGVLIDSEHLWQKAEFEVFSSLGVTVTEDLAAITKAMTTKEVTEFWKSRFSWEDISLEQVEELVISRVIELIKNDNCEIKGIRNFIKKIKDQGYKIGLATNSPDKIIPVVLEKLKLTQYFDAISSSDFETNGKPHPSVYLTTCAKLDVNPMHCVAVEDSYSGMLAAKRAGMRIVAFTNGNNDTDLSIAEFVIQNFEQVDSTEISSWYSSLS</sequence>
<dbReference type="GO" id="GO:0046872">
    <property type="term" value="F:metal ion binding"/>
    <property type="evidence" value="ECO:0007669"/>
    <property type="project" value="UniProtKB-KW"/>
</dbReference>
<dbReference type="PRINTS" id="PR00413">
    <property type="entry name" value="HADHALOGNASE"/>
</dbReference>
<organism evidence="6 7">
    <name type="scientific">Flavobacterium cupreum</name>
    <dbReference type="NCBI Taxonomy" id="2133766"/>
    <lineage>
        <taxon>Bacteria</taxon>
        <taxon>Pseudomonadati</taxon>
        <taxon>Bacteroidota</taxon>
        <taxon>Flavobacteriia</taxon>
        <taxon>Flavobacteriales</taxon>
        <taxon>Flavobacteriaceae</taxon>
        <taxon>Flavobacterium</taxon>
    </lineage>
</organism>
<protein>
    <submittedName>
        <fullName evidence="6">Hexitol phosphatase HxpB</fullName>
    </submittedName>
</protein>
<dbReference type="RefSeq" id="WP_127340843.1">
    <property type="nucleotide sequence ID" value="NZ_QWDM01000026.1"/>
</dbReference>
<dbReference type="InterPro" id="IPR006439">
    <property type="entry name" value="HAD-SF_hydro_IA"/>
</dbReference>
<dbReference type="SUPFAM" id="SSF56784">
    <property type="entry name" value="HAD-like"/>
    <property type="match status" value="1"/>
</dbReference>
<dbReference type="PANTHER" id="PTHR46193">
    <property type="entry name" value="6-PHOSPHOGLUCONATE PHOSPHATASE"/>
    <property type="match status" value="1"/>
</dbReference>
<dbReference type="Proteomes" id="UP000288102">
    <property type="component" value="Unassembled WGS sequence"/>
</dbReference>
<evidence type="ECO:0000256" key="4">
    <source>
        <dbReference type="ARBA" id="ARBA00022842"/>
    </source>
</evidence>
<dbReference type="Gene3D" id="3.40.50.1000">
    <property type="entry name" value="HAD superfamily/HAD-like"/>
    <property type="match status" value="1"/>
</dbReference>
<keyword evidence="5" id="KW-0119">Carbohydrate metabolism</keyword>
<dbReference type="EMBL" id="QWDM01000026">
    <property type="protein sequence ID" value="RUT67837.1"/>
    <property type="molecule type" value="Genomic_DNA"/>
</dbReference>
<dbReference type="InterPro" id="IPR023214">
    <property type="entry name" value="HAD_sf"/>
</dbReference>
<evidence type="ECO:0000256" key="5">
    <source>
        <dbReference type="ARBA" id="ARBA00023277"/>
    </source>
</evidence>
<dbReference type="AlphaFoldDB" id="A0A434A0I0"/>
<evidence type="ECO:0000313" key="7">
    <source>
        <dbReference type="Proteomes" id="UP000288102"/>
    </source>
</evidence>
<evidence type="ECO:0000256" key="1">
    <source>
        <dbReference type="ARBA" id="ARBA00001946"/>
    </source>
</evidence>
<comment type="cofactor">
    <cofactor evidence="1">
        <name>Mg(2+)</name>
        <dbReference type="ChEBI" id="CHEBI:18420"/>
    </cofactor>
</comment>
<evidence type="ECO:0000256" key="2">
    <source>
        <dbReference type="ARBA" id="ARBA00006171"/>
    </source>
</evidence>
<dbReference type="InterPro" id="IPR036412">
    <property type="entry name" value="HAD-like_sf"/>
</dbReference>
<dbReference type="NCBIfam" id="TIGR01509">
    <property type="entry name" value="HAD-SF-IA-v3"/>
    <property type="match status" value="1"/>
</dbReference>
<dbReference type="InterPro" id="IPR051600">
    <property type="entry name" value="Beta-PGM-like"/>
</dbReference>
<dbReference type="InterPro" id="IPR041492">
    <property type="entry name" value="HAD_2"/>
</dbReference>
<dbReference type="NCBIfam" id="NF008087">
    <property type="entry name" value="PRK10826.1"/>
    <property type="match status" value="1"/>
</dbReference>
<accession>A0A434A0I0</accession>
<dbReference type="Gene3D" id="1.10.150.240">
    <property type="entry name" value="Putative phosphatase, domain 2"/>
    <property type="match status" value="1"/>
</dbReference>
<evidence type="ECO:0000313" key="6">
    <source>
        <dbReference type="EMBL" id="RUT67837.1"/>
    </source>
</evidence>
<dbReference type="GO" id="GO:0003824">
    <property type="term" value="F:catalytic activity"/>
    <property type="evidence" value="ECO:0007669"/>
    <property type="project" value="UniProtKB-ARBA"/>
</dbReference>
<reference evidence="7" key="1">
    <citation type="journal article" date="2019" name="Syst. Appl. Microbiol.">
        <title>Flavobacterium circumlabens sp. nov. and Flavobacterium cupreum sp. nov., two psychrotrophic species isolated from Antarctic environmental samples.</title>
        <authorList>
            <person name="Kralova S."/>
            <person name="Busse H.-J."/>
            <person name="Svec P."/>
            <person name="Maslanova I."/>
            <person name="Stankova E."/>
            <person name="Bartak M."/>
            <person name="Sedlacek I."/>
        </authorList>
    </citation>
    <scope>NUCLEOTIDE SEQUENCE [LARGE SCALE GENOMIC DNA]</scope>
    <source>
        <strain evidence="7">CCM 8825</strain>
    </source>
</reference>
<evidence type="ECO:0000256" key="3">
    <source>
        <dbReference type="ARBA" id="ARBA00022723"/>
    </source>
</evidence>
<gene>
    <name evidence="6" type="primary">hxpB</name>
    <name evidence="6" type="ORF">D0817_24160</name>
</gene>
<dbReference type="SFLD" id="SFLDG01135">
    <property type="entry name" value="C1.5.6:_HAD__Beta-PGM__Phospha"/>
    <property type="match status" value="1"/>
</dbReference>
<dbReference type="PANTHER" id="PTHR46193:SF18">
    <property type="entry name" value="HEXITOL PHOSPHATASE B"/>
    <property type="match status" value="1"/>
</dbReference>
<keyword evidence="3" id="KW-0479">Metal-binding</keyword>
<dbReference type="NCBIfam" id="TIGR01549">
    <property type="entry name" value="HAD-SF-IA-v1"/>
    <property type="match status" value="1"/>
</dbReference>
<comment type="similarity">
    <text evidence="2">Belongs to the HAD-like hydrolase superfamily. CbbY/CbbZ/Gph/YieH family.</text>
</comment>
<comment type="caution">
    <text evidence="6">The sequence shown here is derived from an EMBL/GenBank/DDBJ whole genome shotgun (WGS) entry which is preliminary data.</text>
</comment>
<dbReference type="OrthoDB" id="9797743at2"/>
<dbReference type="SFLD" id="SFLDG01129">
    <property type="entry name" value="C1.5:_HAD__Beta-PGM__Phosphata"/>
    <property type="match status" value="1"/>
</dbReference>
<dbReference type="SFLD" id="SFLDS00003">
    <property type="entry name" value="Haloacid_Dehalogenase"/>
    <property type="match status" value="1"/>
</dbReference>
<dbReference type="InterPro" id="IPR023198">
    <property type="entry name" value="PGP-like_dom2"/>
</dbReference>
<proteinExistence type="inferred from homology"/>
<name>A0A434A0I0_9FLAO</name>
<keyword evidence="7" id="KW-1185">Reference proteome</keyword>
<dbReference type="Pfam" id="PF13419">
    <property type="entry name" value="HAD_2"/>
    <property type="match status" value="1"/>
</dbReference>
<keyword evidence="4" id="KW-0460">Magnesium</keyword>